<dbReference type="PANTHER" id="PTHR47499">
    <property type="entry name" value="SERINE PROTEASE INHIBITOR KAZAL-TYPE 7 SPINK7"/>
    <property type="match status" value="1"/>
</dbReference>
<sequence>MKVQHLHDTAPAYTFSVQKSADECSKFPEPPMGHPPACTQEFALICGSDGESYHNLCLFCAAKRQVHLCLTNVRIYFK</sequence>
<feature type="domain" description="Kazal-like" evidence="4">
    <location>
        <begin position="18"/>
        <end position="78"/>
    </location>
</feature>
<dbReference type="Proteomes" id="UP000694421">
    <property type="component" value="Unplaced"/>
</dbReference>
<organism evidence="5 6">
    <name type="scientific">Salvator merianae</name>
    <name type="common">Argentine black and white tegu</name>
    <name type="synonym">Tupinambis merianae</name>
    <dbReference type="NCBI Taxonomy" id="96440"/>
    <lineage>
        <taxon>Eukaryota</taxon>
        <taxon>Metazoa</taxon>
        <taxon>Chordata</taxon>
        <taxon>Craniata</taxon>
        <taxon>Vertebrata</taxon>
        <taxon>Euteleostomi</taxon>
        <taxon>Lepidosauria</taxon>
        <taxon>Squamata</taxon>
        <taxon>Bifurcata</taxon>
        <taxon>Unidentata</taxon>
        <taxon>Episquamata</taxon>
        <taxon>Laterata</taxon>
        <taxon>Teiioidea</taxon>
        <taxon>Teiidae</taxon>
        <taxon>Salvator</taxon>
    </lineage>
</organism>
<dbReference type="InterPro" id="IPR036058">
    <property type="entry name" value="Kazal_dom_sf"/>
</dbReference>
<comment type="subcellular location">
    <subcellularLocation>
        <location evidence="1">Secreted</location>
    </subcellularLocation>
</comment>
<evidence type="ECO:0000256" key="1">
    <source>
        <dbReference type="ARBA" id="ARBA00004613"/>
    </source>
</evidence>
<dbReference type="Gene3D" id="3.30.60.30">
    <property type="match status" value="1"/>
</dbReference>
<dbReference type="GO" id="GO:0005576">
    <property type="term" value="C:extracellular region"/>
    <property type="evidence" value="ECO:0007669"/>
    <property type="project" value="UniProtKB-SubCell"/>
</dbReference>
<evidence type="ECO:0000259" key="4">
    <source>
        <dbReference type="PROSITE" id="PS51465"/>
    </source>
</evidence>
<evidence type="ECO:0000313" key="5">
    <source>
        <dbReference type="Ensembl" id="ENSSMRP00000001521.1"/>
    </source>
</evidence>
<dbReference type="SUPFAM" id="SSF100895">
    <property type="entry name" value="Kazal-type serine protease inhibitors"/>
    <property type="match status" value="1"/>
</dbReference>
<dbReference type="PROSITE" id="PS51465">
    <property type="entry name" value="KAZAL_2"/>
    <property type="match status" value="1"/>
</dbReference>
<keyword evidence="3" id="KW-1015">Disulfide bond</keyword>
<evidence type="ECO:0000256" key="3">
    <source>
        <dbReference type="ARBA" id="ARBA00023157"/>
    </source>
</evidence>
<evidence type="ECO:0000256" key="2">
    <source>
        <dbReference type="ARBA" id="ARBA00022525"/>
    </source>
</evidence>
<proteinExistence type="predicted"/>
<dbReference type="AlphaFoldDB" id="A0A8D0B2L5"/>
<dbReference type="InterPro" id="IPR050159">
    <property type="entry name" value="Kazal-type_SerProtInhib"/>
</dbReference>
<dbReference type="PANTHER" id="PTHR47499:SF1">
    <property type="entry name" value="SERINE PROTEASE INHIBITOR KAZAL-TYPE 7"/>
    <property type="match status" value="1"/>
</dbReference>
<dbReference type="Ensembl" id="ENSSMRT00000001821.1">
    <property type="protein sequence ID" value="ENSSMRP00000001521.1"/>
    <property type="gene ID" value="ENSSMRG00000001323.1"/>
</dbReference>
<reference evidence="5" key="2">
    <citation type="submission" date="2025-09" db="UniProtKB">
        <authorList>
            <consortium name="Ensembl"/>
        </authorList>
    </citation>
    <scope>IDENTIFICATION</scope>
</reference>
<accession>A0A8D0B2L5</accession>
<dbReference type="PROSITE" id="PS00282">
    <property type="entry name" value="KAZAL_1"/>
    <property type="match status" value="1"/>
</dbReference>
<keyword evidence="2" id="KW-0964">Secreted</keyword>
<reference evidence="5" key="1">
    <citation type="submission" date="2025-08" db="UniProtKB">
        <authorList>
            <consortium name="Ensembl"/>
        </authorList>
    </citation>
    <scope>IDENTIFICATION</scope>
</reference>
<protein>
    <recommendedName>
        <fullName evidence="4">Kazal-like domain-containing protein</fullName>
    </recommendedName>
</protein>
<keyword evidence="6" id="KW-1185">Reference proteome</keyword>
<evidence type="ECO:0000313" key="6">
    <source>
        <dbReference type="Proteomes" id="UP000694421"/>
    </source>
</evidence>
<dbReference type="Pfam" id="PF00050">
    <property type="entry name" value="Kazal_1"/>
    <property type="match status" value="1"/>
</dbReference>
<name>A0A8D0B2L5_SALMN</name>
<dbReference type="InterPro" id="IPR002350">
    <property type="entry name" value="Kazal_dom"/>
</dbReference>
<dbReference type="SMART" id="SM00280">
    <property type="entry name" value="KAZAL"/>
    <property type="match status" value="1"/>
</dbReference>